<accession>A0A6N9TPY4</accession>
<dbReference type="GO" id="GO:0004553">
    <property type="term" value="F:hydrolase activity, hydrolyzing O-glycosyl compounds"/>
    <property type="evidence" value="ECO:0007669"/>
    <property type="project" value="InterPro"/>
</dbReference>
<keyword evidence="9" id="KW-1185">Reference proteome</keyword>
<dbReference type="InterPro" id="IPR010611">
    <property type="entry name" value="3D_dom"/>
</dbReference>
<dbReference type="Gene3D" id="2.40.40.10">
    <property type="entry name" value="RlpA-like domain"/>
    <property type="match status" value="1"/>
</dbReference>
<dbReference type="GO" id="GO:0009254">
    <property type="term" value="P:peptidoglycan turnover"/>
    <property type="evidence" value="ECO:0007669"/>
    <property type="project" value="InterPro"/>
</dbReference>
<dbReference type="Proteomes" id="UP000469346">
    <property type="component" value="Unassembled WGS sequence"/>
</dbReference>
<dbReference type="SMART" id="SM00925">
    <property type="entry name" value="MltA"/>
    <property type="match status" value="1"/>
</dbReference>
<dbReference type="EC" id="4.2.2.n1" evidence="2"/>
<feature type="domain" description="Lytic transglycosylase MltA" evidence="7">
    <location>
        <begin position="145"/>
        <end position="302"/>
    </location>
</feature>
<evidence type="ECO:0000259" key="7">
    <source>
        <dbReference type="SMART" id="SM00925"/>
    </source>
</evidence>
<dbReference type="InterPro" id="IPR026044">
    <property type="entry name" value="MltA"/>
</dbReference>
<dbReference type="GO" id="GO:0009253">
    <property type="term" value="P:peptidoglycan catabolic process"/>
    <property type="evidence" value="ECO:0007669"/>
    <property type="project" value="TreeGrafter"/>
</dbReference>
<dbReference type="GO" id="GO:0071555">
    <property type="term" value="P:cell wall organization"/>
    <property type="evidence" value="ECO:0007669"/>
    <property type="project" value="UniProtKB-KW"/>
</dbReference>
<dbReference type="PANTHER" id="PTHR30124:SF0">
    <property type="entry name" value="MEMBRANE-BOUND LYTIC MUREIN TRANSGLYCOSYLASE A"/>
    <property type="match status" value="1"/>
</dbReference>
<keyword evidence="4" id="KW-0961">Cell wall biogenesis/degradation</keyword>
<evidence type="ECO:0000256" key="1">
    <source>
        <dbReference type="ARBA" id="ARBA00001420"/>
    </source>
</evidence>
<evidence type="ECO:0000256" key="5">
    <source>
        <dbReference type="ARBA" id="ARBA00030918"/>
    </source>
</evidence>
<dbReference type="EMBL" id="JAAGRR010000135">
    <property type="protein sequence ID" value="NDY43229.1"/>
    <property type="molecule type" value="Genomic_DNA"/>
</dbReference>
<comment type="catalytic activity">
    <reaction evidence="1">
        <text>Exolytic cleavage of the (1-&gt;4)-beta-glycosidic linkage between N-acetylmuramic acid (MurNAc) and N-acetylglucosamine (GlcNAc) residues in peptidoglycan, from either the reducing or the non-reducing ends of the peptidoglycan chains, with concomitant formation of a 1,6-anhydrobond in the MurNAc residue.</text>
        <dbReference type="EC" id="4.2.2.n1"/>
    </reaction>
</comment>
<evidence type="ECO:0000256" key="2">
    <source>
        <dbReference type="ARBA" id="ARBA00012587"/>
    </source>
</evidence>
<dbReference type="GO" id="GO:0008933">
    <property type="term" value="F:peptidoglycan lytic transglycosylase activity"/>
    <property type="evidence" value="ECO:0007669"/>
    <property type="project" value="TreeGrafter"/>
</dbReference>
<evidence type="ECO:0000256" key="4">
    <source>
        <dbReference type="ARBA" id="ARBA00023316"/>
    </source>
</evidence>
<proteinExistence type="predicted"/>
<dbReference type="CDD" id="cd14668">
    <property type="entry name" value="mlta_B"/>
    <property type="match status" value="1"/>
</dbReference>
<dbReference type="Gene3D" id="2.40.240.50">
    <property type="entry name" value="Barwin-like endoglucanases"/>
    <property type="match status" value="1"/>
</dbReference>
<dbReference type="InterPro" id="IPR005300">
    <property type="entry name" value="MltA_B"/>
</dbReference>
<keyword evidence="3" id="KW-0456">Lyase</keyword>
<dbReference type="Pfam" id="PF06725">
    <property type="entry name" value="3D"/>
    <property type="match status" value="1"/>
</dbReference>
<dbReference type="PIRSF" id="PIRSF019422">
    <property type="entry name" value="MltA"/>
    <property type="match status" value="1"/>
</dbReference>
<evidence type="ECO:0000313" key="9">
    <source>
        <dbReference type="Proteomes" id="UP000469346"/>
    </source>
</evidence>
<feature type="transmembrane region" description="Helical" evidence="6">
    <location>
        <begin position="12"/>
        <end position="31"/>
    </location>
</feature>
<dbReference type="RefSeq" id="WP_163299341.1">
    <property type="nucleotide sequence ID" value="NZ_JAAGRR010000135.1"/>
</dbReference>
<dbReference type="SUPFAM" id="SSF50685">
    <property type="entry name" value="Barwin-like endoglucanases"/>
    <property type="match status" value="1"/>
</dbReference>
<keyword evidence="6" id="KW-1133">Transmembrane helix</keyword>
<comment type="caution">
    <text evidence="8">The sequence shown here is derived from an EMBL/GenBank/DDBJ whole genome shotgun (WGS) entry which is preliminary data.</text>
</comment>
<evidence type="ECO:0000256" key="6">
    <source>
        <dbReference type="SAM" id="Phobius"/>
    </source>
</evidence>
<sequence>MRRPPHALRRWIPAALAAGLLVLALVMHLKWRPGPEVGPLRAAAPPADLAVHPGPGIDAALAAALRHLDRLAPETPLPPPGPRGRSVTTAAALRDTAAELRRLLAAGLPPERLDAEIRRRFAFLAPAAPGGEAGDVLVTGYFQPRLRASRHRAPGYTYPLYGRPRDLVRVPLRDFDPGLPDATLWGRVDHGRLRPYYTRRQIDWEGALAGAEVLAWVASPMAGLELHVQGSGILDFPDGTSRFVHYAGSNGRPYRSVGAWLIQRGQLAPEAADWPGIRAWAAAHPERLPELLAANARYVFFRWEKEGPLGSLGERLVPMHSVALDPAVYPPGAVLYLEVPLPGEPAPYRALVVSLDTGAAIQGPGRVDLYCGTGPAAGRLAGALRARGRLFLLLGPGSNR</sequence>
<dbReference type="AlphaFoldDB" id="A0A6N9TPY4"/>
<dbReference type="PANTHER" id="PTHR30124">
    <property type="entry name" value="MEMBRANE-BOUND LYTIC MUREIN TRANSGLYCOSYLASE A"/>
    <property type="match status" value="1"/>
</dbReference>
<keyword evidence="6" id="KW-0812">Transmembrane</keyword>
<protein>
    <recommendedName>
        <fullName evidence="2">peptidoglycan lytic exotransglycosylase</fullName>
        <ecNumber evidence="2">4.2.2.n1</ecNumber>
    </recommendedName>
    <alternativeName>
        <fullName evidence="5">Murein hydrolase A</fullName>
    </alternativeName>
</protein>
<evidence type="ECO:0000313" key="8">
    <source>
        <dbReference type="EMBL" id="NDY43229.1"/>
    </source>
</evidence>
<evidence type="ECO:0000256" key="3">
    <source>
        <dbReference type="ARBA" id="ARBA00023239"/>
    </source>
</evidence>
<dbReference type="Pfam" id="PF03562">
    <property type="entry name" value="MltA"/>
    <property type="match status" value="1"/>
</dbReference>
<name>A0A6N9TPY4_DISTH</name>
<organism evidence="8 9">
    <name type="scientific">Dissulfurirhabdus thermomarina</name>
    <dbReference type="NCBI Taxonomy" id="1765737"/>
    <lineage>
        <taxon>Bacteria</taxon>
        <taxon>Deltaproteobacteria</taxon>
        <taxon>Dissulfurirhabdaceae</taxon>
        <taxon>Dissulfurirhabdus</taxon>
    </lineage>
</organism>
<dbReference type="CDD" id="cd14485">
    <property type="entry name" value="mltA_like_LT_A"/>
    <property type="match status" value="1"/>
</dbReference>
<keyword evidence="6" id="KW-0472">Membrane</keyword>
<dbReference type="InterPro" id="IPR036908">
    <property type="entry name" value="RlpA-like_sf"/>
</dbReference>
<gene>
    <name evidence="8" type="ORF">G3N55_10295</name>
</gene>
<reference evidence="8 9" key="1">
    <citation type="submission" date="2020-02" db="EMBL/GenBank/DDBJ databases">
        <title>Comparative genomics of sulfur disproportionating microorganisms.</title>
        <authorList>
            <person name="Ward L.M."/>
            <person name="Bertran E."/>
            <person name="Johnston D.T."/>
        </authorList>
    </citation>
    <scope>NUCLEOTIDE SEQUENCE [LARGE SCALE GENOMIC DNA]</scope>
    <source>
        <strain evidence="8 9">DSM 100025</strain>
    </source>
</reference>
<dbReference type="GO" id="GO:0019867">
    <property type="term" value="C:outer membrane"/>
    <property type="evidence" value="ECO:0007669"/>
    <property type="project" value="InterPro"/>
</dbReference>